<dbReference type="EMBL" id="RSCD01000004">
    <property type="protein sequence ID" value="RSH93137.1"/>
    <property type="molecule type" value="Genomic_DNA"/>
</dbReference>
<keyword evidence="2" id="KW-1185">Reference proteome</keyword>
<comment type="caution">
    <text evidence="1">The sequence shown here is derived from an EMBL/GenBank/DDBJ whole genome shotgun (WGS) entry which is preliminary data.</text>
</comment>
<reference evidence="1 2" key="1">
    <citation type="submission" date="2018-11" db="EMBL/GenBank/DDBJ databases">
        <title>Genome sequence of Saitozyma podzolica DSM 27192.</title>
        <authorList>
            <person name="Aliyu H."/>
            <person name="Gorte O."/>
            <person name="Ochsenreither K."/>
        </authorList>
    </citation>
    <scope>NUCLEOTIDE SEQUENCE [LARGE SCALE GENOMIC DNA]</scope>
    <source>
        <strain evidence="1 2">DSM 27192</strain>
    </source>
</reference>
<name>A0A427YPZ1_9TREE</name>
<protein>
    <submittedName>
        <fullName evidence="1">Uncharacterized protein</fullName>
    </submittedName>
</protein>
<dbReference type="AlphaFoldDB" id="A0A427YPZ1"/>
<evidence type="ECO:0000313" key="1">
    <source>
        <dbReference type="EMBL" id="RSH93137.1"/>
    </source>
</evidence>
<dbReference type="Proteomes" id="UP000279259">
    <property type="component" value="Unassembled WGS sequence"/>
</dbReference>
<accession>A0A427YPZ1</accession>
<organism evidence="1 2">
    <name type="scientific">Saitozyma podzolica</name>
    <dbReference type="NCBI Taxonomy" id="1890683"/>
    <lineage>
        <taxon>Eukaryota</taxon>
        <taxon>Fungi</taxon>
        <taxon>Dikarya</taxon>
        <taxon>Basidiomycota</taxon>
        <taxon>Agaricomycotina</taxon>
        <taxon>Tremellomycetes</taxon>
        <taxon>Tremellales</taxon>
        <taxon>Trimorphomycetaceae</taxon>
        <taxon>Saitozyma</taxon>
    </lineage>
</organism>
<evidence type="ECO:0000313" key="2">
    <source>
        <dbReference type="Proteomes" id="UP000279259"/>
    </source>
</evidence>
<sequence>MASSELWPEVFKANSEAIFRANTFATTVCTSSESNATDVPLDSAWKDHRSRFGALSEMYRRGTSEARHEMLCHMYDDSYAPDRGLELLIDRASGLEVSGTDGKRLCLARGFFRMPATVGNSEMQLWAFSTAVLEEHESLVGKLPEQTRLQATRGGWLSGSSLGALLVLSADAACRANSVAGAGGIPALGVDTTFAGPPRRARANREYSGR</sequence>
<proteinExistence type="predicted"/>
<dbReference type="OrthoDB" id="10362330at2759"/>
<gene>
    <name evidence="1" type="ORF">EHS25_007490</name>
</gene>